<dbReference type="Gene3D" id="1.10.1660.10">
    <property type="match status" value="1"/>
</dbReference>
<dbReference type="Pfam" id="PF13411">
    <property type="entry name" value="MerR_1"/>
    <property type="match status" value="1"/>
</dbReference>
<accession>A0A370X7B2</accession>
<keyword evidence="4" id="KW-1185">Reference proteome</keyword>
<gene>
    <name evidence="3" type="ORF">DWU99_10405</name>
</gene>
<evidence type="ECO:0000313" key="4">
    <source>
        <dbReference type="Proteomes" id="UP000255334"/>
    </source>
</evidence>
<evidence type="ECO:0000313" key="3">
    <source>
        <dbReference type="EMBL" id="RDS84157.1"/>
    </source>
</evidence>
<comment type="caution">
    <text evidence="3">The sequence shown here is derived from an EMBL/GenBank/DDBJ whole genome shotgun (WGS) entry which is preliminary data.</text>
</comment>
<dbReference type="PANTHER" id="PTHR30204">
    <property type="entry name" value="REDOX-CYCLING DRUG-SENSING TRANSCRIPTIONAL ACTIVATOR SOXR"/>
    <property type="match status" value="1"/>
</dbReference>
<dbReference type="GO" id="GO:0003700">
    <property type="term" value="F:DNA-binding transcription factor activity"/>
    <property type="evidence" value="ECO:0007669"/>
    <property type="project" value="InterPro"/>
</dbReference>
<dbReference type="EMBL" id="QRBF01000003">
    <property type="protein sequence ID" value="RDS84157.1"/>
    <property type="molecule type" value="Genomic_DNA"/>
</dbReference>
<reference evidence="3 4" key="1">
    <citation type="submission" date="2018-07" db="EMBL/GenBank/DDBJ databases">
        <title>Dyella monticola sp. nov. and Dyella psychrodurans sp. nov. isolated from monsoon evergreen broad-leaved forest soil of Dinghu Mountain, China.</title>
        <authorList>
            <person name="Gao Z."/>
            <person name="Qiu L."/>
        </authorList>
    </citation>
    <scope>NUCLEOTIDE SEQUENCE [LARGE SCALE GENOMIC DNA]</scope>
    <source>
        <strain evidence="3 4">4MSK11</strain>
    </source>
</reference>
<evidence type="ECO:0000256" key="1">
    <source>
        <dbReference type="ARBA" id="ARBA00023125"/>
    </source>
</evidence>
<dbReference type="PANTHER" id="PTHR30204:SF0">
    <property type="entry name" value="REDOX-SENSITIVE TRANSCRIPTIONAL ACTIVATOR SOXR"/>
    <property type="match status" value="1"/>
</dbReference>
<dbReference type="SMART" id="SM00422">
    <property type="entry name" value="HTH_MERR"/>
    <property type="match status" value="1"/>
</dbReference>
<organism evidence="3 4">
    <name type="scientific">Dyella psychrodurans</name>
    <dbReference type="NCBI Taxonomy" id="1927960"/>
    <lineage>
        <taxon>Bacteria</taxon>
        <taxon>Pseudomonadati</taxon>
        <taxon>Pseudomonadota</taxon>
        <taxon>Gammaproteobacteria</taxon>
        <taxon>Lysobacterales</taxon>
        <taxon>Rhodanobacteraceae</taxon>
        <taxon>Dyella</taxon>
    </lineage>
</organism>
<dbReference type="PROSITE" id="PS50937">
    <property type="entry name" value="HTH_MERR_2"/>
    <property type="match status" value="1"/>
</dbReference>
<name>A0A370X7B2_9GAMM</name>
<dbReference type="SUPFAM" id="SSF46955">
    <property type="entry name" value="Putative DNA-binding domain"/>
    <property type="match status" value="1"/>
</dbReference>
<dbReference type="GO" id="GO:0003677">
    <property type="term" value="F:DNA binding"/>
    <property type="evidence" value="ECO:0007669"/>
    <property type="project" value="UniProtKB-KW"/>
</dbReference>
<dbReference type="Proteomes" id="UP000255334">
    <property type="component" value="Unassembled WGS sequence"/>
</dbReference>
<feature type="domain" description="HTH merR-type" evidence="2">
    <location>
        <begin position="20"/>
        <end position="89"/>
    </location>
</feature>
<evidence type="ECO:0000259" key="2">
    <source>
        <dbReference type="PROSITE" id="PS50937"/>
    </source>
</evidence>
<keyword evidence="1" id="KW-0238">DNA-binding</keyword>
<dbReference type="InterPro" id="IPR000551">
    <property type="entry name" value="MerR-type_HTH_dom"/>
</dbReference>
<proteinExistence type="predicted"/>
<sequence length="138" mass="15460">MTASPKTKAGARDLPRTVQLISIRDVAQQSGVPASTLRYYEKLGMIASERQGSGEHRRYREVVLQRINYITLAQRAGFSLEEIAGHLAKVAANELPCGKNWKPLSRLWEQRIDQRIAELEQLKIDLRQCAADAADCSP</sequence>
<dbReference type="OrthoDB" id="9802944at2"/>
<protein>
    <submittedName>
        <fullName evidence="3">MerR family transcriptional regulator</fullName>
    </submittedName>
</protein>
<dbReference type="AlphaFoldDB" id="A0A370X7B2"/>
<dbReference type="InterPro" id="IPR047057">
    <property type="entry name" value="MerR_fam"/>
</dbReference>
<dbReference type="InterPro" id="IPR009061">
    <property type="entry name" value="DNA-bd_dom_put_sf"/>
</dbReference>
<dbReference type="RefSeq" id="WP_115477958.1">
    <property type="nucleotide sequence ID" value="NZ_QRBF01000003.1"/>
</dbReference>
<dbReference type="PRINTS" id="PR00040">
    <property type="entry name" value="HTHMERR"/>
</dbReference>